<accession>A0A381YAM3</accession>
<organism evidence="1">
    <name type="scientific">marine metagenome</name>
    <dbReference type="NCBI Taxonomy" id="408172"/>
    <lineage>
        <taxon>unclassified sequences</taxon>
        <taxon>metagenomes</taxon>
        <taxon>ecological metagenomes</taxon>
    </lineage>
</organism>
<evidence type="ECO:0000313" key="1">
    <source>
        <dbReference type="EMBL" id="SVA73533.1"/>
    </source>
</evidence>
<dbReference type="AlphaFoldDB" id="A0A381YAM3"/>
<feature type="non-terminal residue" evidence="1">
    <location>
        <position position="342"/>
    </location>
</feature>
<dbReference type="SUPFAM" id="SSF82171">
    <property type="entry name" value="DPP6 N-terminal domain-like"/>
    <property type="match status" value="1"/>
</dbReference>
<name>A0A381YAM3_9ZZZZ</name>
<proteinExistence type="predicted"/>
<dbReference type="EMBL" id="UINC01017669">
    <property type="protein sequence ID" value="SVA73533.1"/>
    <property type="molecule type" value="Genomic_DNA"/>
</dbReference>
<sequence>MKFILALFTLLLSSHVLAVEEFPVENFFKDPQMLNPQLSPDGNYLAVLVPLNINEETERVCKQRTKKLIETLKKQGYGDVSNNPELLKQLKKRFIRSEEGVHFCDLSRRNIIVIWLDDPNLDCQQGNYGRCERVRVTQLRSQNVSDFFWANNDRIIFETGGDQLNGITGYADTLGIYAVNKDGSKDKQLVKPEDADGNVVQLNLLKDDPDHILVMRNDRKRYLYDVYKMNVFTGKFFRQLSPPGPVIAWGADHEGVIRFAAMQDENSLSYETQIIYRENEDSEWREVDRFEGLQNGWGQLGFTKNNKKIYITSNLGRDTYSIGLFDPETGDIEDLFENEGTD</sequence>
<gene>
    <name evidence="1" type="ORF">METZ01_LOCUS126387</name>
</gene>
<reference evidence="1" key="1">
    <citation type="submission" date="2018-05" db="EMBL/GenBank/DDBJ databases">
        <authorList>
            <person name="Lanie J.A."/>
            <person name="Ng W.-L."/>
            <person name="Kazmierczak K.M."/>
            <person name="Andrzejewski T.M."/>
            <person name="Davidsen T.M."/>
            <person name="Wayne K.J."/>
            <person name="Tettelin H."/>
            <person name="Glass J.I."/>
            <person name="Rusch D."/>
            <person name="Podicherti R."/>
            <person name="Tsui H.-C.T."/>
            <person name="Winkler M.E."/>
        </authorList>
    </citation>
    <scope>NUCLEOTIDE SEQUENCE</scope>
</reference>
<protein>
    <submittedName>
        <fullName evidence="1">Uncharacterized protein</fullName>
    </submittedName>
</protein>